<dbReference type="PRINTS" id="PR00344">
    <property type="entry name" value="BCTRLSENSOR"/>
</dbReference>
<comment type="catalytic activity">
    <reaction evidence="1">
        <text>ATP + protein L-histidine = ADP + protein N-phospho-L-histidine.</text>
        <dbReference type="EC" id="2.7.13.3"/>
    </reaction>
</comment>
<dbReference type="PANTHER" id="PTHR45339">
    <property type="entry name" value="HYBRID SIGNAL TRANSDUCTION HISTIDINE KINASE J"/>
    <property type="match status" value="1"/>
</dbReference>
<feature type="domain" description="Histidine kinase" evidence="5">
    <location>
        <begin position="679"/>
        <end position="902"/>
    </location>
</feature>
<dbReference type="CDD" id="cd16922">
    <property type="entry name" value="HATPase_EvgS-ArcB-TorS-like"/>
    <property type="match status" value="1"/>
</dbReference>
<dbReference type="EC" id="2.7.13.3" evidence="2"/>
<keyword evidence="4" id="KW-0812">Transmembrane</keyword>
<name>A0ABS2JR09_9GAMM</name>
<keyword evidence="4" id="KW-1133">Transmembrane helix</keyword>
<dbReference type="PANTHER" id="PTHR45339:SF5">
    <property type="entry name" value="HISTIDINE KINASE"/>
    <property type="match status" value="1"/>
</dbReference>
<dbReference type="InterPro" id="IPR036097">
    <property type="entry name" value="HisK_dim/P_sf"/>
</dbReference>
<dbReference type="InterPro" id="IPR005467">
    <property type="entry name" value="His_kinase_dom"/>
</dbReference>
<sequence>MSATDDPQVKLTSQESEWIAAHPVVEVGIFAGNHYPLEAWVAGAPEGIGVDYAKLLASRVGLRVQFRPFTDWEAVSQGDTPASLDLLVGQSNGFSNHFDYLNPYVQTQFVLVARRGDLKIRSQADLTHARIAVERVSVGYTRIVKSRFPEATLVFSDAGEQALDMVAQGFADAYIGVSARTRWLLSEREHDDLSTLATLPDLGPVQPSLAIPGDRPLLVTLLRKAADSVSDDEMSNLRSRWGYDADLNTPIPLGHGLNDEDRQWLSGLGTIRVGYETDRYPYSFMDRNGALNGLAGDYLAVIQKKLDLRVELVPARDLDELQRRVAANEVDLVAAAMPADFDAATMTFTRPYERFPEVIVTRVKGPAIAGPEDLRGKKVSVREEAGLMAGLKLLLPHSTLVPVVSNEAGLNMLEKGEVAAYIGTLPAIDALIRDRYAASLRVVAPAGLDQDISFGVSRSKLPLARLIDQTLAGMKASERQAMRGRWLRADYSYGAPWRWVLIGLLISASIVAIIGVAYKRMRDAEARARASEQRLVDTNENLPGVVIRLLIDAQNRRTYEYVSGPTMAMFGMSREDILAGHSRPFDAAIDEDREIVRGAAERYLQLKHAEVMEFRTCVRGEIRWIRAVGGEPKPTGQGSHFWSLYCADVTVEKEQERTLKEAKATAEAAVAAKGAFLAMMSHEIRTPMAGVLGLVELLSKTPLNTEQSNMLGMVQDSSVALLQILDDILDFSRIEAERLELEPDAFDLRLLTDSAVGTFAARARQKDLKLYLVQDWRLACQYRGDANRIRQIVNNLLSNALKFTSHGHVVLRVELLGENTDGQQLRFSVTDTGMGISADQLNRLFQPFMQAETSTARRFGGTGLGLAICRRLAQLMGGDVKLTSEPGQGTCASFDVTLPVLQAGGVVAGLDQKRALICTRDPMLERELANAFSAMGCSVMEIDADDVTEFIADDADIYVADAALIEQGVSVLGVPTIHVLADTDPRGFYEESAA</sequence>
<dbReference type="InterPro" id="IPR004358">
    <property type="entry name" value="Sig_transdc_His_kin-like_C"/>
</dbReference>
<evidence type="ECO:0000256" key="1">
    <source>
        <dbReference type="ARBA" id="ARBA00000085"/>
    </source>
</evidence>
<dbReference type="SMART" id="SM00062">
    <property type="entry name" value="PBPb"/>
    <property type="match status" value="2"/>
</dbReference>
<dbReference type="InterPro" id="IPR001638">
    <property type="entry name" value="Solute-binding_3/MltF_N"/>
</dbReference>
<keyword evidence="3" id="KW-0597">Phosphoprotein</keyword>
<dbReference type="InterPro" id="IPR003661">
    <property type="entry name" value="HisK_dim/P_dom"/>
</dbReference>
<dbReference type="SMART" id="SM00387">
    <property type="entry name" value="HATPase_c"/>
    <property type="match status" value="1"/>
</dbReference>
<dbReference type="Pfam" id="PF00512">
    <property type="entry name" value="HisKA"/>
    <property type="match status" value="1"/>
</dbReference>
<feature type="transmembrane region" description="Helical" evidence="4">
    <location>
        <begin position="497"/>
        <end position="518"/>
    </location>
</feature>
<dbReference type="Pfam" id="PF02518">
    <property type="entry name" value="HATPase_c"/>
    <property type="match status" value="1"/>
</dbReference>
<accession>A0ABS2JR09</accession>
<dbReference type="InterPro" id="IPR003594">
    <property type="entry name" value="HATPase_dom"/>
</dbReference>
<dbReference type="InterPro" id="IPR035965">
    <property type="entry name" value="PAS-like_dom_sf"/>
</dbReference>
<comment type="caution">
    <text evidence="6">The sequence shown here is derived from an EMBL/GenBank/DDBJ whole genome shotgun (WGS) entry which is preliminary data.</text>
</comment>
<dbReference type="Gene3D" id="3.30.450.20">
    <property type="entry name" value="PAS domain"/>
    <property type="match status" value="1"/>
</dbReference>
<keyword evidence="4" id="KW-0472">Membrane</keyword>
<organism evidence="6 7">
    <name type="scientific">Dyella kyungheensis</name>
    <dbReference type="NCBI Taxonomy" id="1242174"/>
    <lineage>
        <taxon>Bacteria</taxon>
        <taxon>Pseudomonadati</taxon>
        <taxon>Pseudomonadota</taxon>
        <taxon>Gammaproteobacteria</taxon>
        <taxon>Lysobacterales</taxon>
        <taxon>Rhodanobacteraceae</taxon>
        <taxon>Dyella</taxon>
    </lineage>
</organism>
<gene>
    <name evidence="6" type="ORF">ISP20_09885</name>
</gene>
<evidence type="ECO:0000256" key="4">
    <source>
        <dbReference type="SAM" id="Phobius"/>
    </source>
</evidence>
<evidence type="ECO:0000313" key="6">
    <source>
        <dbReference type="EMBL" id="MBM7121462.1"/>
    </source>
</evidence>
<proteinExistence type="predicted"/>
<dbReference type="EMBL" id="JADIKC010000003">
    <property type="protein sequence ID" value="MBM7121462.1"/>
    <property type="molecule type" value="Genomic_DNA"/>
</dbReference>
<dbReference type="CDD" id="cd00082">
    <property type="entry name" value="HisKA"/>
    <property type="match status" value="1"/>
</dbReference>
<keyword evidence="7" id="KW-1185">Reference proteome</keyword>
<dbReference type="Gene3D" id="1.10.287.130">
    <property type="match status" value="1"/>
</dbReference>
<dbReference type="SUPFAM" id="SSF47384">
    <property type="entry name" value="Homodimeric domain of signal transducing histidine kinase"/>
    <property type="match status" value="1"/>
</dbReference>
<dbReference type="InterPro" id="IPR036890">
    <property type="entry name" value="HATPase_C_sf"/>
</dbReference>
<evidence type="ECO:0000259" key="5">
    <source>
        <dbReference type="PROSITE" id="PS50109"/>
    </source>
</evidence>
<dbReference type="RefSeq" id="WP_204635851.1">
    <property type="nucleotide sequence ID" value="NZ_JADIKC010000003.1"/>
</dbReference>
<dbReference type="SUPFAM" id="SSF53850">
    <property type="entry name" value="Periplasmic binding protein-like II"/>
    <property type="match status" value="2"/>
</dbReference>
<reference evidence="6 7" key="1">
    <citation type="submission" date="2020-10" db="EMBL/GenBank/DDBJ databases">
        <title>Phylogeny of dyella-like bacteria.</title>
        <authorList>
            <person name="Fu J."/>
        </authorList>
    </citation>
    <scope>NUCLEOTIDE SEQUENCE [LARGE SCALE GENOMIC DNA]</scope>
    <source>
        <strain evidence="6 7">THG-B117</strain>
    </source>
</reference>
<evidence type="ECO:0000313" key="7">
    <source>
        <dbReference type="Proteomes" id="UP001430065"/>
    </source>
</evidence>
<dbReference type="Pfam" id="PF00497">
    <property type="entry name" value="SBP_bac_3"/>
    <property type="match status" value="2"/>
</dbReference>
<evidence type="ECO:0000256" key="3">
    <source>
        <dbReference type="ARBA" id="ARBA00022553"/>
    </source>
</evidence>
<dbReference type="Proteomes" id="UP001430065">
    <property type="component" value="Unassembled WGS sequence"/>
</dbReference>
<dbReference type="Gene3D" id="3.40.190.10">
    <property type="entry name" value="Periplasmic binding protein-like II"/>
    <property type="match status" value="4"/>
</dbReference>
<dbReference type="SUPFAM" id="SSF55874">
    <property type="entry name" value="ATPase domain of HSP90 chaperone/DNA topoisomerase II/histidine kinase"/>
    <property type="match status" value="1"/>
</dbReference>
<protein>
    <recommendedName>
        <fullName evidence="2">histidine kinase</fullName>
        <ecNumber evidence="2">2.7.13.3</ecNumber>
    </recommendedName>
</protein>
<dbReference type="CDD" id="cd01007">
    <property type="entry name" value="PBP2_BvgS_HisK_like"/>
    <property type="match status" value="2"/>
</dbReference>
<dbReference type="SMART" id="SM00388">
    <property type="entry name" value="HisKA"/>
    <property type="match status" value="1"/>
</dbReference>
<evidence type="ECO:0000256" key="2">
    <source>
        <dbReference type="ARBA" id="ARBA00012438"/>
    </source>
</evidence>
<dbReference type="Gene3D" id="3.30.565.10">
    <property type="entry name" value="Histidine kinase-like ATPase, C-terminal domain"/>
    <property type="match status" value="1"/>
</dbReference>
<dbReference type="SUPFAM" id="SSF55785">
    <property type="entry name" value="PYP-like sensor domain (PAS domain)"/>
    <property type="match status" value="1"/>
</dbReference>
<dbReference type="PROSITE" id="PS50109">
    <property type="entry name" value="HIS_KIN"/>
    <property type="match status" value="1"/>
</dbReference>